<sequence>MARLVHVFVIHWYRVLSVAAVKFNTLLPSALSTGIKTLSNFGLFFLIGHYYESSVFSTYIFLSILAAFSAYVVDLGYATKIVVDFTNKRKNAALLESFSARFVALFLSLLVILIVALYTNLEWLFLFLFLNTVFTYWLESFSFSLRFERRYWSELLFAIFIHFLPFLTLFYFVGEKAELKTLFLFYGAYKLLVFIPLYLRLKPTRVSAIKVLNEVRSCFKFLLDSVALNIQPLIQVYLAKIFLDAPAFIVFGYGQKIIQAFNTLFSALNNVFYPSLARLWGSVANVRVLLKKFTIVANVIPLVCILMVFSGTYLKIQNLFPNIDRFYFEVFDILQLCLLLVFVRFNCAILGAVLTIAGLQKRRTQVNLIVLLTDAGLISAFLYVLPTTESIFYAMASSNFMVFISYIWVARREKNIPSLIFTWKKAKVQ</sequence>
<gene>
    <name evidence="2" type="ORF">K6Q96_04535</name>
</gene>
<feature type="transmembrane region" description="Helical" evidence="1">
    <location>
        <begin position="295"/>
        <end position="313"/>
    </location>
</feature>
<feature type="transmembrane region" description="Helical" evidence="1">
    <location>
        <begin position="391"/>
        <end position="409"/>
    </location>
</feature>
<dbReference type="EMBL" id="CP082275">
    <property type="protein sequence ID" value="USH04067.1"/>
    <property type="molecule type" value="Genomic_DNA"/>
</dbReference>
<feature type="transmembrane region" description="Helical" evidence="1">
    <location>
        <begin position="366"/>
        <end position="385"/>
    </location>
</feature>
<feature type="transmembrane region" description="Helical" evidence="1">
    <location>
        <begin position="155"/>
        <end position="173"/>
    </location>
</feature>
<feature type="transmembrane region" description="Helical" evidence="1">
    <location>
        <begin position="124"/>
        <end position="143"/>
    </location>
</feature>
<keyword evidence="1" id="KW-0812">Transmembrane</keyword>
<feature type="transmembrane region" description="Helical" evidence="1">
    <location>
        <begin position="55"/>
        <end position="77"/>
    </location>
</feature>
<evidence type="ECO:0000313" key="3">
    <source>
        <dbReference type="Proteomes" id="UP001056255"/>
    </source>
</evidence>
<keyword evidence="1" id="KW-1133">Transmembrane helix</keyword>
<keyword evidence="1" id="KW-0472">Membrane</keyword>
<reference evidence="2" key="1">
    <citation type="submission" date="2021-08" db="EMBL/GenBank/DDBJ databases">
        <authorList>
            <person name="Sakaguchi M."/>
            <person name="Kikuchi T."/>
            <person name="Urbanczyk H."/>
        </authorList>
    </citation>
    <scope>NUCLEOTIDE SEQUENCE</scope>
    <source>
        <strain evidence="2">020920N</strain>
    </source>
</reference>
<feature type="transmembrane region" description="Helical" evidence="1">
    <location>
        <begin position="179"/>
        <end position="199"/>
    </location>
</feature>
<protein>
    <submittedName>
        <fullName evidence="2">Polysaccharide biosynthesis protein</fullName>
    </submittedName>
</protein>
<accession>A0ABY4WYL1</accession>
<feature type="transmembrane region" description="Helical" evidence="1">
    <location>
        <begin position="98"/>
        <end position="118"/>
    </location>
</feature>
<dbReference type="Proteomes" id="UP001056255">
    <property type="component" value="Chromosome I"/>
</dbReference>
<proteinExistence type="predicted"/>
<feature type="transmembrane region" description="Helical" evidence="1">
    <location>
        <begin position="12"/>
        <end position="35"/>
    </location>
</feature>
<evidence type="ECO:0000256" key="1">
    <source>
        <dbReference type="SAM" id="Phobius"/>
    </source>
</evidence>
<name>A0ABY4WYL1_9GAMM</name>
<evidence type="ECO:0000313" key="2">
    <source>
        <dbReference type="EMBL" id="USH04067.1"/>
    </source>
</evidence>
<feature type="transmembrane region" description="Helical" evidence="1">
    <location>
        <begin position="333"/>
        <end position="359"/>
    </location>
</feature>
<keyword evidence="3" id="KW-1185">Reference proteome</keyword>
<organism evidence="2 3">
    <name type="scientific">Grimontia kaedaensis</name>
    <dbReference type="NCBI Taxonomy" id="2872157"/>
    <lineage>
        <taxon>Bacteria</taxon>
        <taxon>Pseudomonadati</taxon>
        <taxon>Pseudomonadota</taxon>
        <taxon>Gammaproteobacteria</taxon>
        <taxon>Vibrionales</taxon>
        <taxon>Vibrionaceae</taxon>
        <taxon>Grimontia</taxon>
    </lineage>
</organism>